<feature type="transmembrane region" description="Helical" evidence="1">
    <location>
        <begin position="50"/>
        <end position="70"/>
    </location>
</feature>
<accession>A0A512NCQ0</accession>
<name>A0A512NCQ0_9HYPH</name>
<dbReference type="Proteomes" id="UP000321058">
    <property type="component" value="Unassembled WGS sequence"/>
</dbReference>
<dbReference type="AlphaFoldDB" id="A0A512NCQ0"/>
<keyword evidence="1" id="KW-0472">Membrane</keyword>
<keyword evidence="1" id="KW-0812">Transmembrane</keyword>
<evidence type="ECO:0000313" key="3">
    <source>
        <dbReference type="Proteomes" id="UP000321058"/>
    </source>
</evidence>
<comment type="caution">
    <text evidence="2">The sequence shown here is derived from an EMBL/GenBank/DDBJ whole genome shotgun (WGS) entry which is preliminary data.</text>
</comment>
<keyword evidence="3" id="KW-1185">Reference proteome</keyword>
<organism evidence="2 3">
    <name type="scientific">Reyranella soli</name>
    <dbReference type="NCBI Taxonomy" id="1230389"/>
    <lineage>
        <taxon>Bacteria</taxon>
        <taxon>Pseudomonadati</taxon>
        <taxon>Pseudomonadota</taxon>
        <taxon>Alphaproteobacteria</taxon>
        <taxon>Hyphomicrobiales</taxon>
        <taxon>Reyranellaceae</taxon>
        <taxon>Reyranella</taxon>
    </lineage>
</organism>
<reference evidence="2 3" key="1">
    <citation type="submission" date="2019-07" db="EMBL/GenBank/DDBJ databases">
        <title>Whole genome shotgun sequence of Reyranella soli NBRC 108950.</title>
        <authorList>
            <person name="Hosoyama A."/>
            <person name="Uohara A."/>
            <person name="Ohji S."/>
            <person name="Ichikawa N."/>
        </authorList>
    </citation>
    <scope>NUCLEOTIDE SEQUENCE [LARGE SCALE GENOMIC DNA]</scope>
    <source>
        <strain evidence="2 3">NBRC 108950</strain>
    </source>
</reference>
<evidence type="ECO:0000256" key="1">
    <source>
        <dbReference type="SAM" id="Phobius"/>
    </source>
</evidence>
<sequence length="108" mass="11768">MPHDSSVTHGPQRLADSDLLALLRQEQAAGAKVGAEATSSKTVPMDTFKWVVGGLLGAIVIAVGWFLNGIQSDMRDVRKEVTGIRVEAAVTNTKLEELIAEFRRRNPR</sequence>
<protein>
    <submittedName>
        <fullName evidence="2">Uncharacterized protein</fullName>
    </submittedName>
</protein>
<dbReference type="EMBL" id="BKAJ01000069">
    <property type="protein sequence ID" value="GEP56715.1"/>
    <property type="molecule type" value="Genomic_DNA"/>
</dbReference>
<dbReference type="OrthoDB" id="9938226at2"/>
<keyword evidence="1" id="KW-1133">Transmembrane helix</keyword>
<gene>
    <name evidence="2" type="ORF">RSO01_38810</name>
</gene>
<proteinExistence type="predicted"/>
<evidence type="ECO:0000313" key="2">
    <source>
        <dbReference type="EMBL" id="GEP56715.1"/>
    </source>
</evidence>